<evidence type="ECO:0000313" key="3">
    <source>
        <dbReference type="Proteomes" id="UP001149400"/>
    </source>
</evidence>
<evidence type="ECO:0000313" key="2">
    <source>
        <dbReference type="EMBL" id="MDD1792238.1"/>
    </source>
</evidence>
<dbReference type="SUPFAM" id="SSF56935">
    <property type="entry name" value="Porins"/>
    <property type="match status" value="1"/>
</dbReference>
<protein>
    <recommendedName>
        <fullName evidence="4">Porin domain-containing protein</fullName>
    </recommendedName>
</protein>
<keyword evidence="3" id="KW-1185">Reference proteome</keyword>
<organism evidence="2 3">
    <name type="scientific">Enterovibrio gelatinilyticus</name>
    <dbReference type="NCBI Taxonomy" id="2899819"/>
    <lineage>
        <taxon>Bacteria</taxon>
        <taxon>Pseudomonadati</taxon>
        <taxon>Pseudomonadota</taxon>
        <taxon>Gammaproteobacteria</taxon>
        <taxon>Vibrionales</taxon>
        <taxon>Vibrionaceae</taxon>
        <taxon>Enterovibrio</taxon>
    </lineage>
</organism>
<proteinExistence type="predicted"/>
<name>A0ABT5QW51_9GAMM</name>
<feature type="chain" id="PRO_5046508106" description="Porin domain-containing protein" evidence="1">
    <location>
        <begin position="21"/>
        <end position="401"/>
    </location>
</feature>
<comment type="caution">
    <text evidence="2">The sequence shown here is derived from an EMBL/GenBank/DDBJ whole genome shotgun (WGS) entry which is preliminary data.</text>
</comment>
<dbReference type="PROSITE" id="PS51257">
    <property type="entry name" value="PROKAR_LIPOPROTEIN"/>
    <property type="match status" value="1"/>
</dbReference>
<gene>
    <name evidence="2" type="ORF">LRP50_03760</name>
</gene>
<evidence type="ECO:0008006" key="4">
    <source>
        <dbReference type="Google" id="ProtNLM"/>
    </source>
</evidence>
<reference evidence="2" key="1">
    <citation type="submission" date="2021-12" db="EMBL/GenBank/DDBJ databases">
        <title>Enterovibrio ZSDZ35 sp. nov. and Enterovibrio ZSDZ42 sp. nov., isolated from coastal seawater in Qingdao.</title>
        <authorList>
            <person name="Zhang P."/>
        </authorList>
    </citation>
    <scope>NUCLEOTIDE SEQUENCE</scope>
    <source>
        <strain evidence="2">ZSDZ42</strain>
    </source>
</reference>
<dbReference type="Gene3D" id="2.40.160.10">
    <property type="entry name" value="Porin"/>
    <property type="match status" value="1"/>
</dbReference>
<dbReference type="EMBL" id="JAJUBC010000003">
    <property type="protein sequence ID" value="MDD1792238.1"/>
    <property type="molecule type" value="Genomic_DNA"/>
</dbReference>
<dbReference type="InterPro" id="IPR023614">
    <property type="entry name" value="Porin_dom_sf"/>
</dbReference>
<keyword evidence="1" id="KW-0732">Signal</keyword>
<dbReference type="RefSeq" id="WP_274163152.1">
    <property type="nucleotide sequence ID" value="NZ_JAJUBC010000003.1"/>
</dbReference>
<accession>A0ABT5QW51</accession>
<feature type="signal peptide" evidence="1">
    <location>
        <begin position="1"/>
        <end position="20"/>
    </location>
</feature>
<evidence type="ECO:0000256" key="1">
    <source>
        <dbReference type="SAM" id="SignalP"/>
    </source>
</evidence>
<sequence length="401" mass="42672">MKNCQYFIAAGIFISSCAQAEIMVLEDNGYTFGVDGWVILNASSTRGDAEGNDAFRITSGDSPNMIGFNFGVPEFEGIKANARLGLRINPHSGQGNQKNLGNIGSTASQSIDPREIYASFDGDFGQVVIGKQYSIFNGRPVLADASVLAGGFFAYDIANDGGALGAGSLHSGYLYANFNSGIRYNSPFDSPFKVSLALYDPSKIQSVLASVANKPVASKTTSPRIEGELSYSDTFNGGSYTLYADSIYQKAENCQIGGSKCSAGSDVEASGYSAGIDLKLGAFGFFASGFQGEGLGSALQLDFDSLDDAGRERESSGYWLQTTAKVTPNTKLRLSYGETTIDDTAATKGHTAKGTVLGIYHDYGDHIALYSEIGRSEFDLNPVFLQATETDYVTAGVRLMW</sequence>
<dbReference type="Proteomes" id="UP001149400">
    <property type="component" value="Unassembled WGS sequence"/>
</dbReference>